<name>A0A0S7XR69_UNCSA</name>
<dbReference type="Gene3D" id="1.20.120.330">
    <property type="entry name" value="Nucleotidyltransferases domain 2"/>
    <property type="match status" value="1"/>
</dbReference>
<accession>A0A0S7XR69</accession>
<organism evidence="2 3">
    <name type="scientific">candidate division WOR-1 bacterium DG_54_3</name>
    <dbReference type="NCBI Taxonomy" id="1703775"/>
    <lineage>
        <taxon>Bacteria</taxon>
        <taxon>Bacillati</taxon>
        <taxon>Saganbacteria</taxon>
    </lineage>
</organism>
<comment type="caution">
    <text evidence="2">The sequence shown here is derived from an EMBL/GenBank/DDBJ whole genome shotgun (WGS) entry which is preliminary data.</text>
</comment>
<dbReference type="InterPro" id="IPR007842">
    <property type="entry name" value="HEPN_dom"/>
</dbReference>
<dbReference type="Pfam" id="PF05168">
    <property type="entry name" value="HEPN"/>
    <property type="match status" value="1"/>
</dbReference>
<reference evidence="2 3" key="1">
    <citation type="journal article" date="2015" name="Microbiome">
        <title>Genomic resolution of linkages in carbon, nitrogen, and sulfur cycling among widespread estuary sediment bacteria.</title>
        <authorList>
            <person name="Baker B.J."/>
            <person name="Lazar C.S."/>
            <person name="Teske A.P."/>
            <person name="Dick G.J."/>
        </authorList>
    </citation>
    <scope>NUCLEOTIDE SEQUENCE [LARGE SCALE GENOMIC DNA]</scope>
    <source>
        <strain evidence="2">DG_54_3</strain>
    </source>
</reference>
<feature type="domain" description="HEPN" evidence="1">
    <location>
        <begin position="10"/>
        <end position="121"/>
    </location>
</feature>
<dbReference type="EMBL" id="LIZX01000157">
    <property type="protein sequence ID" value="KPJ64922.1"/>
    <property type="molecule type" value="Genomic_DNA"/>
</dbReference>
<sequence>MKFNWCAYLDLAEELAGKAVLSSQEARFRSAVSRAYYGVFCLARNHLKKQGCPIPETGEAHKIVPKIFRDKKDRLCKRISSHLDRLRRDRRDADYEDQFPGVLAAQASLDISLAKEIINDLSRI</sequence>
<evidence type="ECO:0000313" key="2">
    <source>
        <dbReference type="EMBL" id="KPJ64922.1"/>
    </source>
</evidence>
<proteinExistence type="predicted"/>
<evidence type="ECO:0000259" key="1">
    <source>
        <dbReference type="Pfam" id="PF05168"/>
    </source>
</evidence>
<protein>
    <recommendedName>
        <fullName evidence="1">HEPN domain-containing protein</fullName>
    </recommendedName>
</protein>
<dbReference type="Proteomes" id="UP000051861">
    <property type="component" value="Unassembled WGS sequence"/>
</dbReference>
<evidence type="ECO:0000313" key="3">
    <source>
        <dbReference type="Proteomes" id="UP000051861"/>
    </source>
</evidence>
<dbReference type="AlphaFoldDB" id="A0A0S7XR69"/>
<gene>
    <name evidence="2" type="ORF">AMJ44_11920</name>
</gene>